<evidence type="ECO:0000313" key="2">
    <source>
        <dbReference type="EMBL" id="KVH92367.1"/>
    </source>
</evidence>
<dbReference type="InterPro" id="IPR050238">
    <property type="entry name" value="DNA_Rep/Repair_Clamp_Loader"/>
</dbReference>
<dbReference type="Gramene" id="KVH92367">
    <property type="protein sequence ID" value="KVH92367"/>
    <property type="gene ID" value="Ccrd_005594"/>
</dbReference>
<dbReference type="Pfam" id="PF21960">
    <property type="entry name" value="RCF1-5-like_lid"/>
    <property type="match status" value="1"/>
</dbReference>
<gene>
    <name evidence="2" type="ORF">Ccrd_005594</name>
</gene>
<proteinExistence type="predicted"/>
<reference evidence="2 3" key="1">
    <citation type="journal article" date="2016" name="Sci. Rep.">
        <title>The genome sequence of the outbreeding globe artichoke constructed de novo incorporating a phase-aware low-pass sequencing strategy of F1 progeny.</title>
        <authorList>
            <person name="Scaglione D."/>
            <person name="Reyes-Chin-Wo S."/>
            <person name="Acquadro A."/>
            <person name="Froenicke L."/>
            <person name="Portis E."/>
            <person name="Beitel C."/>
            <person name="Tirone M."/>
            <person name="Mauro R."/>
            <person name="Lo Monaco A."/>
            <person name="Mauromicale G."/>
            <person name="Faccioli P."/>
            <person name="Cattivelli L."/>
            <person name="Rieseberg L."/>
            <person name="Michelmore R."/>
            <person name="Lanteri S."/>
        </authorList>
    </citation>
    <scope>NUCLEOTIDE SEQUENCE [LARGE SCALE GENOMIC DNA]</scope>
    <source>
        <strain evidence="2">2C</strain>
    </source>
</reference>
<dbReference type="PANTHER" id="PTHR11669">
    <property type="entry name" value="REPLICATION FACTOR C / DNA POLYMERASE III GAMMA-TAU SUBUNIT"/>
    <property type="match status" value="1"/>
</dbReference>
<dbReference type="EMBL" id="LEKV01004821">
    <property type="protein sequence ID" value="KVH92367.1"/>
    <property type="molecule type" value="Genomic_DNA"/>
</dbReference>
<keyword evidence="3" id="KW-1185">Reference proteome</keyword>
<dbReference type="PANTHER" id="PTHR11669:SF25">
    <property type="entry name" value="OS02G0704966 PROTEIN"/>
    <property type="match status" value="1"/>
</dbReference>
<dbReference type="InterPro" id="IPR008921">
    <property type="entry name" value="DNA_pol3_clamp-load_cplx_C"/>
</dbReference>
<dbReference type="GO" id="GO:0003689">
    <property type="term" value="F:DNA clamp loader activity"/>
    <property type="evidence" value="ECO:0007669"/>
    <property type="project" value="TreeGrafter"/>
</dbReference>
<dbReference type="Proteomes" id="UP000243975">
    <property type="component" value="Unassembled WGS sequence"/>
</dbReference>
<dbReference type="GO" id="GO:0003677">
    <property type="term" value="F:DNA binding"/>
    <property type="evidence" value="ECO:0007669"/>
    <property type="project" value="InterPro"/>
</dbReference>
<dbReference type="OMA" id="KVQNDAW"/>
<dbReference type="SUPFAM" id="SSF48019">
    <property type="entry name" value="post-AAA+ oligomerization domain-like"/>
    <property type="match status" value="1"/>
</dbReference>
<accession>A0A124SC17</accession>
<comment type="caution">
    <text evidence="2">The sequence shown here is derived from an EMBL/GenBank/DDBJ whole genome shotgun (WGS) entry which is preliminary data.</text>
</comment>
<evidence type="ECO:0000256" key="1">
    <source>
        <dbReference type="SAM" id="MobiDB-lite"/>
    </source>
</evidence>
<dbReference type="Gene3D" id="1.10.8.60">
    <property type="match status" value="1"/>
</dbReference>
<dbReference type="InterPro" id="IPR027417">
    <property type="entry name" value="P-loop_NTPase"/>
</dbReference>
<dbReference type="GO" id="GO:0005663">
    <property type="term" value="C:DNA replication factor C complex"/>
    <property type="evidence" value="ECO:0007669"/>
    <property type="project" value="TreeGrafter"/>
</dbReference>
<name>A0A124SC17_CYNCS</name>
<sequence>MENPVPYSRGLQKHSLSIIKQGRSGYDPSDTETEWHEAPWHEFNRKSVELGSGVPKMSSDDTRNLNPLRLSRRHSSKFDPEGVPLTRKRSKSPYKPQRDDGNSRSPTLGSLPLPPGRNISPFSKSERRRHLSPFIPTRGDDLLETDEAFGSYHKQKHSQPNTESYRDAEKLNYGRTLSAPRLRTRDKEQQMKYDYWVKRREERSRTPPLRRSVTPRKDKEGNPKNVPSVGEINEMVANAKLAKSPVRHAPVFDSTDSLPGGDIFFSRDYAAMSTQKIKNGGLESRLSPKAKLFIEKKPDPHHRYKSNAIPNYNTTGISSSSLLTPTTIISSSAVSRQSSNLSDASAKSTGSSWKFTANRQKSQTDSWFSCIGKGPCRTSKKSPERERAFDEASFIEKAFVVESLRQFWADKYQPSSLNGFTCHKQEALQLKQLASQDILPHILLKGPQGSGRKALTMALLREIYGDAARNISHDLRYFQIQVVSSARRTYRTCDSETRLTQVAVPLTSSVHHVELNVYLEANARYALMASVKQISSNHSVAPEISTVNLKPDYTVMVLYDVDKADESIQHLIKWIMDCYSDVCKLILCCEGDVDILEPVKTRCHIFKVDAPVTHEIMEVLIQIARKENFDLSMKFAAKIANKSKQNLRKAIMALEACKSHNYPFLEDQPIAIGWEDVLIDLAAEILADPSHKRQVYNTPCPKKTDIFWLSDQTDYFPTILLFLIRGKLQKLLVEFVHPKLILQKLIEQFLKGVEATLKRELYYWHRYYDKRLPVGTSALLKLEANLRFSMSSSPAEFVAKFMSIHRKNLHNRQ</sequence>
<dbReference type="Gene3D" id="1.20.272.10">
    <property type="match status" value="1"/>
</dbReference>
<feature type="compositionally biased region" description="Basic and acidic residues" evidence="1">
    <location>
        <begin position="33"/>
        <end position="48"/>
    </location>
</feature>
<dbReference type="SUPFAM" id="SSF52540">
    <property type="entry name" value="P-loop containing nucleoside triphosphate hydrolases"/>
    <property type="match status" value="1"/>
</dbReference>
<feature type="region of interest" description="Disordered" evidence="1">
    <location>
        <begin position="1"/>
        <end position="186"/>
    </location>
</feature>
<dbReference type="AlphaFoldDB" id="A0A124SC17"/>
<evidence type="ECO:0000313" key="3">
    <source>
        <dbReference type="Proteomes" id="UP000243975"/>
    </source>
</evidence>
<organism evidence="2 3">
    <name type="scientific">Cynara cardunculus var. scolymus</name>
    <name type="common">Globe artichoke</name>
    <name type="synonym">Cynara scolymus</name>
    <dbReference type="NCBI Taxonomy" id="59895"/>
    <lineage>
        <taxon>Eukaryota</taxon>
        <taxon>Viridiplantae</taxon>
        <taxon>Streptophyta</taxon>
        <taxon>Embryophyta</taxon>
        <taxon>Tracheophyta</taxon>
        <taxon>Spermatophyta</taxon>
        <taxon>Magnoliopsida</taxon>
        <taxon>eudicotyledons</taxon>
        <taxon>Gunneridae</taxon>
        <taxon>Pentapetalae</taxon>
        <taxon>asterids</taxon>
        <taxon>campanulids</taxon>
        <taxon>Asterales</taxon>
        <taxon>Asteraceae</taxon>
        <taxon>Carduoideae</taxon>
        <taxon>Cardueae</taxon>
        <taxon>Carduinae</taxon>
        <taxon>Cynara</taxon>
    </lineage>
</organism>
<dbReference type="FunFam" id="1.10.8.60:FF:000030">
    <property type="entry name" value="replication factor C subunit 3"/>
    <property type="match status" value="1"/>
</dbReference>
<feature type="region of interest" description="Disordered" evidence="1">
    <location>
        <begin position="199"/>
        <end position="228"/>
    </location>
</feature>
<dbReference type="Gene3D" id="3.40.50.300">
    <property type="entry name" value="P-loop containing nucleotide triphosphate hydrolases"/>
    <property type="match status" value="1"/>
</dbReference>
<dbReference type="GO" id="GO:0006281">
    <property type="term" value="P:DNA repair"/>
    <property type="evidence" value="ECO:0007669"/>
    <property type="project" value="TreeGrafter"/>
</dbReference>
<dbReference type="GO" id="GO:0006261">
    <property type="term" value="P:DNA-templated DNA replication"/>
    <property type="evidence" value="ECO:0007669"/>
    <property type="project" value="TreeGrafter"/>
</dbReference>
<dbReference type="STRING" id="59895.A0A124SC17"/>
<protein>
    <recommendedName>
        <fullName evidence="4">Replication factor C subunit 3</fullName>
    </recommendedName>
</protein>
<dbReference type="GO" id="GO:0005634">
    <property type="term" value="C:nucleus"/>
    <property type="evidence" value="ECO:0007669"/>
    <property type="project" value="TreeGrafter"/>
</dbReference>
<evidence type="ECO:0008006" key="4">
    <source>
        <dbReference type="Google" id="ProtNLM"/>
    </source>
</evidence>